<dbReference type="EMBL" id="JAPWDV010000003">
    <property type="protein sequence ID" value="KAJ6218569.1"/>
    <property type="molecule type" value="Genomic_DNA"/>
</dbReference>
<feature type="region of interest" description="Disordered" evidence="1">
    <location>
        <begin position="82"/>
        <end position="113"/>
    </location>
</feature>
<feature type="compositionally biased region" description="Polar residues" evidence="1">
    <location>
        <begin position="1"/>
        <end position="10"/>
    </location>
</feature>
<sequence length="231" mass="25034">MSSTLKTMGITSSSTTRKTTQSLSQCLVKHQSIDDDIGHVVDRDTQVLANTIKTVHSATIGGDKMTKPTNFAHSILNTSSSSSSYQRASTLPLNRQKHERSTTTTITPPPTPTITTLPCSTSSNRNQITSTSAVTCTTENCLPKFDCLKSSFSSSSSELIANDDHVDPMIPNIDDLNSEVFAPNDNSIGLTMPLPPSVVISDHSRDDQVVIHHHLSDDDQYCGRQDLFGVI</sequence>
<evidence type="ECO:0000313" key="2">
    <source>
        <dbReference type="EMBL" id="KAJ6218569.1"/>
    </source>
</evidence>
<gene>
    <name evidence="2" type="ORF">RDWZM_009726</name>
</gene>
<proteinExistence type="predicted"/>
<dbReference type="AlphaFoldDB" id="A0A9Q0M476"/>
<comment type="caution">
    <text evidence="2">The sequence shown here is derived from an EMBL/GenBank/DDBJ whole genome shotgun (WGS) entry which is preliminary data.</text>
</comment>
<reference evidence="2" key="1">
    <citation type="submission" date="2022-12" db="EMBL/GenBank/DDBJ databases">
        <title>Genome assemblies of Blomia tropicalis.</title>
        <authorList>
            <person name="Cui Y."/>
        </authorList>
    </citation>
    <scope>NUCLEOTIDE SEQUENCE</scope>
    <source>
        <tissue evidence="2">Adult mites</tissue>
    </source>
</reference>
<evidence type="ECO:0000256" key="1">
    <source>
        <dbReference type="SAM" id="MobiDB-lite"/>
    </source>
</evidence>
<feature type="region of interest" description="Disordered" evidence="1">
    <location>
        <begin position="1"/>
        <end position="20"/>
    </location>
</feature>
<accession>A0A9Q0M476</accession>
<keyword evidence="3" id="KW-1185">Reference proteome</keyword>
<evidence type="ECO:0000313" key="3">
    <source>
        <dbReference type="Proteomes" id="UP001142055"/>
    </source>
</evidence>
<name>A0A9Q0M476_BLOTA</name>
<dbReference type="Proteomes" id="UP001142055">
    <property type="component" value="Chromosome 3"/>
</dbReference>
<organism evidence="2 3">
    <name type="scientific">Blomia tropicalis</name>
    <name type="common">Mite</name>
    <dbReference type="NCBI Taxonomy" id="40697"/>
    <lineage>
        <taxon>Eukaryota</taxon>
        <taxon>Metazoa</taxon>
        <taxon>Ecdysozoa</taxon>
        <taxon>Arthropoda</taxon>
        <taxon>Chelicerata</taxon>
        <taxon>Arachnida</taxon>
        <taxon>Acari</taxon>
        <taxon>Acariformes</taxon>
        <taxon>Sarcoptiformes</taxon>
        <taxon>Astigmata</taxon>
        <taxon>Glycyphagoidea</taxon>
        <taxon>Echimyopodidae</taxon>
        <taxon>Blomia</taxon>
    </lineage>
</organism>
<feature type="compositionally biased region" description="Low complexity" evidence="1">
    <location>
        <begin position="11"/>
        <end position="20"/>
    </location>
</feature>
<protein>
    <submittedName>
        <fullName evidence="2">Uncharacterized protein</fullName>
    </submittedName>
</protein>